<evidence type="ECO:0000256" key="2">
    <source>
        <dbReference type="ARBA" id="ARBA00022898"/>
    </source>
</evidence>
<gene>
    <name evidence="5" type="ORF">GCM10022384_02080</name>
</gene>
<dbReference type="PANTHER" id="PTHR43727:SF2">
    <property type="entry name" value="GROUP IV DECARBOXYLASE"/>
    <property type="match status" value="1"/>
</dbReference>
<evidence type="ECO:0008006" key="7">
    <source>
        <dbReference type="Google" id="ProtNLM"/>
    </source>
</evidence>
<keyword evidence="6" id="KW-1185">Reference proteome</keyword>
<name>A0ABP7NRM8_9ACTN</name>
<evidence type="ECO:0000256" key="1">
    <source>
        <dbReference type="ARBA" id="ARBA00001933"/>
    </source>
</evidence>
<evidence type="ECO:0000313" key="5">
    <source>
        <dbReference type="EMBL" id="GAA3952016.1"/>
    </source>
</evidence>
<organism evidence="5 6">
    <name type="scientific">Streptomyces marokkonensis</name>
    <dbReference type="NCBI Taxonomy" id="324855"/>
    <lineage>
        <taxon>Bacteria</taxon>
        <taxon>Bacillati</taxon>
        <taxon>Actinomycetota</taxon>
        <taxon>Actinomycetes</taxon>
        <taxon>Kitasatosporales</taxon>
        <taxon>Streptomycetaceae</taxon>
        <taxon>Streptomyces</taxon>
    </lineage>
</organism>
<dbReference type="Pfam" id="PF00278">
    <property type="entry name" value="Orn_DAP_Arg_deC"/>
    <property type="match status" value="1"/>
</dbReference>
<dbReference type="SUPFAM" id="SSF50621">
    <property type="entry name" value="Alanine racemase C-terminal domain-like"/>
    <property type="match status" value="1"/>
</dbReference>
<feature type="domain" description="Orn/DAP/Arg decarboxylase 2 N-terminal" evidence="4">
    <location>
        <begin position="7"/>
        <end position="93"/>
    </location>
</feature>
<sequence>MHLFPVSNARDEDGLIDAFRANISLAARLRDRSGLPMDVVDLGGGFAVPYARPGPRPSYPSLYGALHTALDEGLPGCRNGDVEVAFESGHHLVGDCGHLVTTVQDVKRSRDQTFVVLDAGVNHLGGLTGLGRLTLATATPDPGTGPTTPATLVGPLCTPADVLGRGVPIPAVRAGDPLVFSNTGAYGLTASLVAFLGRPAPAEVSVRGTEVGSATRLRLTHEPIIAADPESELV</sequence>
<dbReference type="InterPro" id="IPR009006">
    <property type="entry name" value="Ala_racemase/Decarboxylase_C"/>
</dbReference>
<evidence type="ECO:0000259" key="3">
    <source>
        <dbReference type="Pfam" id="PF00278"/>
    </source>
</evidence>
<dbReference type="InterPro" id="IPR029066">
    <property type="entry name" value="PLP-binding_barrel"/>
</dbReference>
<dbReference type="PANTHER" id="PTHR43727">
    <property type="entry name" value="DIAMINOPIMELATE DECARBOXYLASE"/>
    <property type="match status" value="1"/>
</dbReference>
<feature type="domain" description="Orn/DAP/Arg decarboxylase 2 C-terminal" evidence="3">
    <location>
        <begin position="95"/>
        <end position="184"/>
    </location>
</feature>
<dbReference type="EMBL" id="BAABCQ010000002">
    <property type="protein sequence ID" value="GAA3952016.1"/>
    <property type="molecule type" value="Genomic_DNA"/>
</dbReference>
<dbReference type="Pfam" id="PF02784">
    <property type="entry name" value="Orn_Arg_deC_N"/>
    <property type="match status" value="1"/>
</dbReference>
<dbReference type="Gene3D" id="3.20.20.10">
    <property type="entry name" value="Alanine racemase"/>
    <property type="match status" value="1"/>
</dbReference>
<proteinExistence type="predicted"/>
<dbReference type="InterPro" id="IPR022644">
    <property type="entry name" value="De-COase2_N"/>
</dbReference>
<dbReference type="InterPro" id="IPR022643">
    <property type="entry name" value="De-COase2_C"/>
</dbReference>
<comment type="cofactor">
    <cofactor evidence="1">
        <name>pyridoxal 5'-phosphate</name>
        <dbReference type="ChEBI" id="CHEBI:597326"/>
    </cofactor>
</comment>
<dbReference type="SUPFAM" id="SSF51419">
    <property type="entry name" value="PLP-binding barrel"/>
    <property type="match status" value="1"/>
</dbReference>
<dbReference type="RefSeq" id="WP_345588224.1">
    <property type="nucleotide sequence ID" value="NZ_BAABCQ010000002.1"/>
</dbReference>
<protein>
    <recommendedName>
        <fullName evidence="7">Diaminopimelate decarboxylase</fullName>
    </recommendedName>
</protein>
<keyword evidence="2" id="KW-0663">Pyridoxal phosphate</keyword>
<dbReference type="Gene3D" id="2.40.37.10">
    <property type="entry name" value="Lyase, Ornithine Decarboxylase, Chain A, domain 1"/>
    <property type="match status" value="1"/>
</dbReference>
<reference evidence="6" key="1">
    <citation type="journal article" date="2019" name="Int. J. Syst. Evol. Microbiol.">
        <title>The Global Catalogue of Microorganisms (GCM) 10K type strain sequencing project: providing services to taxonomists for standard genome sequencing and annotation.</title>
        <authorList>
            <consortium name="The Broad Institute Genomics Platform"/>
            <consortium name="The Broad Institute Genome Sequencing Center for Infectious Disease"/>
            <person name="Wu L."/>
            <person name="Ma J."/>
        </authorList>
    </citation>
    <scope>NUCLEOTIDE SEQUENCE [LARGE SCALE GENOMIC DNA]</scope>
    <source>
        <strain evidence="6">JCM 17027</strain>
    </source>
</reference>
<accession>A0ABP7NRM8</accession>
<evidence type="ECO:0000259" key="4">
    <source>
        <dbReference type="Pfam" id="PF02784"/>
    </source>
</evidence>
<evidence type="ECO:0000313" key="6">
    <source>
        <dbReference type="Proteomes" id="UP001500034"/>
    </source>
</evidence>
<dbReference type="Proteomes" id="UP001500034">
    <property type="component" value="Unassembled WGS sequence"/>
</dbReference>
<comment type="caution">
    <text evidence="5">The sequence shown here is derived from an EMBL/GenBank/DDBJ whole genome shotgun (WGS) entry which is preliminary data.</text>
</comment>